<keyword evidence="2" id="KW-0732">Signal</keyword>
<feature type="compositionally biased region" description="Polar residues" evidence="1">
    <location>
        <begin position="106"/>
        <end position="115"/>
    </location>
</feature>
<feature type="signal peptide" evidence="2">
    <location>
        <begin position="1"/>
        <end position="18"/>
    </location>
</feature>
<accession>A0AAN6GFL0</accession>
<evidence type="ECO:0000256" key="2">
    <source>
        <dbReference type="SAM" id="SignalP"/>
    </source>
</evidence>
<evidence type="ECO:0000313" key="3">
    <source>
        <dbReference type="EMBL" id="KAK0534289.1"/>
    </source>
</evidence>
<dbReference type="Proteomes" id="UP001176521">
    <property type="component" value="Unassembled WGS sequence"/>
</dbReference>
<protein>
    <submittedName>
        <fullName evidence="3">Uncharacterized protein</fullName>
    </submittedName>
</protein>
<name>A0AAN6GFL0_9BASI</name>
<dbReference type="EMBL" id="JAPDMQ010000119">
    <property type="protein sequence ID" value="KAK0534289.1"/>
    <property type="molecule type" value="Genomic_DNA"/>
</dbReference>
<feature type="region of interest" description="Disordered" evidence="1">
    <location>
        <begin position="106"/>
        <end position="144"/>
    </location>
</feature>
<evidence type="ECO:0000313" key="4">
    <source>
        <dbReference type="Proteomes" id="UP001176521"/>
    </source>
</evidence>
<feature type="compositionally biased region" description="Polar residues" evidence="1">
    <location>
        <begin position="134"/>
        <end position="143"/>
    </location>
</feature>
<feature type="compositionally biased region" description="Low complexity" evidence="1">
    <location>
        <begin position="116"/>
        <end position="133"/>
    </location>
</feature>
<proteinExistence type="predicted"/>
<organism evidence="3 4">
    <name type="scientific">Tilletia horrida</name>
    <dbReference type="NCBI Taxonomy" id="155126"/>
    <lineage>
        <taxon>Eukaryota</taxon>
        <taxon>Fungi</taxon>
        <taxon>Dikarya</taxon>
        <taxon>Basidiomycota</taxon>
        <taxon>Ustilaginomycotina</taxon>
        <taxon>Exobasidiomycetes</taxon>
        <taxon>Tilletiales</taxon>
        <taxon>Tilletiaceae</taxon>
        <taxon>Tilletia</taxon>
    </lineage>
</organism>
<keyword evidence="4" id="KW-1185">Reference proteome</keyword>
<gene>
    <name evidence="3" type="ORF">OC842_002695</name>
</gene>
<feature type="chain" id="PRO_5042844606" evidence="2">
    <location>
        <begin position="19"/>
        <end position="324"/>
    </location>
</feature>
<reference evidence="3" key="1">
    <citation type="journal article" date="2023" name="PhytoFront">
        <title>Draft Genome Resources of Seven Strains of Tilletia horrida, Causal Agent of Kernel Smut of Rice.</title>
        <authorList>
            <person name="Khanal S."/>
            <person name="Antony Babu S."/>
            <person name="Zhou X.G."/>
        </authorList>
    </citation>
    <scope>NUCLEOTIDE SEQUENCE</scope>
    <source>
        <strain evidence="3">TX3</strain>
    </source>
</reference>
<sequence>MTNPLGFVFGALWSVVHGVFSTLAAVFASSTPSSAHLTAHLHASRLVLYRGPDTYLPITLLSDSPQAGSADGFKVTLVQKGYISGIFGWNLARFLGAADSGIDVTPNTSQSWDGEQQQSSSSANADADSTSLDKVSSASLTPRQRSKIHKEIETLLPSLPHKHRLGTLLVRVPVRSGDGYFRLRIASKKETVYTPTVRIFSVSLSSASVRGASLVPPTIVPELLLRTLNVAITTFLYGLFPIAALLEKVLPRKWSRKLLGWLYRRLGMEQRQRAFMDKHGQRVTQAKRTALETVPFATLGVRTSLELEKDEKVGRGGVVYLHKA</sequence>
<comment type="caution">
    <text evidence="3">The sequence shown here is derived from an EMBL/GenBank/DDBJ whole genome shotgun (WGS) entry which is preliminary data.</text>
</comment>
<dbReference type="AlphaFoldDB" id="A0AAN6GFL0"/>
<evidence type="ECO:0000256" key="1">
    <source>
        <dbReference type="SAM" id="MobiDB-lite"/>
    </source>
</evidence>